<comment type="pathway">
    <text evidence="1">Carbohydrate acid metabolism.</text>
</comment>
<gene>
    <name evidence="6" type="ORF">HNQ47_001354</name>
</gene>
<evidence type="ECO:0000313" key="7">
    <source>
        <dbReference type="Proteomes" id="UP000539953"/>
    </source>
</evidence>
<comment type="subunit">
    <text evidence="3">Homotrimer.</text>
</comment>
<evidence type="ECO:0000256" key="1">
    <source>
        <dbReference type="ARBA" id="ARBA00004761"/>
    </source>
</evidence>
<dbReference type="EC" id="4.1.3.42" evidence="6"/>
<dbReference type="AlphaFoldDB" id="A0A7W8CZJ2"/>
<evidence type="ECO:0000256" key="3">
    <source>
        <dbReference type="ARBA" id="ARBA00011233"/>
    </source>
</evidence>
<proteinExistence type="inferred from homology"/>
<accession>A0A7W8CZJ2</accession>
<dbReference type="CDD" id="cd00452">
    <property type="entry name" value="KDPG_aldolase"/>
    <property type="match status" value="1"/>
</dbReference>
<protein>
    <submittedName>
        <fullName evidence="6">2-dehydro-3-deoxyphosphogluconate aldolase/(4S)-4-hydroxy-2-oxoglutarate aldolase</fullName>
        <ecNumber evidence="6">4.1.2.14</ecNumber>
        <ecNumber evidence="6">4.1.3.42</ecNumber>
    </submittedName>
</protein>
<keyword evidence="5" id="KW-0119">Carbohydrate metabolism</keyword>
<dbReference type="EC" id="4.1.2.14" evidence="6"/>
<dbReference type="EMBL" id="JACHHK010000004">
    <property type="protein sequence ID" value="MBB5183333.1"/>
    <property type="molecule type" value="Genomic_DNA"/>
</dbReference>
<organism evidence="6 7">
    <name type="scientific">Catenisphaera adipataccumulans</name>
    <dbReference type="NCBI Taxonomy" id="700500"/>
    <lineage>
        <taxon>Bacteria</taxon>
        <taxon>Bacillati</taxon>
        <taxon>Bacillota</taxon>
        <taxon>Erysipelotrichia</taxon>
        <taxon>Erysipelotrichales</taxon>
        <taxon>Erysipelotrichaceae</taxon>
        <taxon>Catenisphaera</taxon>
    </lineage>
</organism>
<dbReference type="SUPFAM" id="SSF51569">
    <property type="entry name" value="Aldolase"/>
    <property type="match status" value="1"/>
</dbReference>
<evidence type="ECO:0000256" key="4">
    <source>
        <dbReference type="ARBA" id="ARBA00023239"/>
    </source>
</evidence>
<dbReference type="InterPro" id="IPR013785">
    <property type="entry name" value="Aldolase_TIM"/>
</dbReference>
<comment type="similarity">
    <text evidence="2">Belongs to the KHG/KDPG aldolase family.</text>
</comment>
<dbReference type="RefSeq" id="WP_183328623.1">
    <property type="nucleotide sequence ID" value="NZ_JACHHK010000004.1"/>
</dbReference>
<dbReference type="Proteomes" id="UP000539953">
    <property type="component" value="Unassembled WGS sequence"/>
</dbReference>
<dbReference type="GO" id="GO:0106009">
    <property type="term" value="F:(4S)-4-hydroxy-2-oxoglutarate aldolase activity"/>
    <property type="evidence" value="ECO:0007669"/>
    <property type="project" value="UniProtKB-EC"/>
</dbReference>
<comment type="caution">
    <text evidence="6">The sequence shown here is derived from an EMBL/GenBank/DDBJ whole genome shotgun (WGS) entry which is preliminary data.</text>
</comment>
<dbReference type="PANTHER" id="PTHR30246:SF1">
    <property type="entry name" value="2-DEHYDRO-3-DEOXY-6-PHOSPHOGALACTONATE ALDOLASE-RELATED"/>
    <property type="match status" value="1"/>
</dbReference>
<dbReference type="Pfam" id="PF01081">
    <property type="entry name" value="Aldolase"/>
    <property type="match status" value="1"/>
</dbReference>
<dbReference type="Gene3D" id="3.20.20.70">
    <property type="entry name" value="Aldolase class I"/>
    <property type="match status" value="1"/>
</dbReference>
<name>A0A7W8CZJ2_9FIRM</name>
<dbReference type="InterPro" id="IPR000887">
    <property type="entry name" value="Aldlse_KDPG_KHG"/>
</dbReference>
<evidence type="ECO:0000313" key="6">
    <source>
        <dbReference type="EMBL" id="MBB5183333.1"/>
    </source>
</evidence>
<evidence type="ECO:0000256" key="2">
    <source>
        <dbReference type="ARBA" id="ARBA00006906"/>
    </source>
</evidence>
<dbReference type="GO" id="GO:0008675">
    <property type="term" value="F:2-dehydro-3-deoxy-phosphogluconate aldolase activity"/>
    <property type="evidence" value="ECO:0007669"/>
    <property type="project" value="UniProtKB-EC"/>
</dbReference>
<reference evidence="6 7" key="1">
    <citation type="submission" date="2020-08" db="EMBL/GenBank/DDBJ databases">
        <title>Genomic Encyclopedia of Type Strains, Phase IV (KMG-IV): sequencing the most valuable type-strain genomes for metagenomic binning, comparative biology and taxonomic classification.</title>
        <authorList>
            <person name="Goeker M."/>
        </authorList>
    </citation>
    <scope>NUCLEOTIDE SEQUENCE [LARGE SCALE GENOMIC DNA]</scope>
    <source>
        <strain evidence="6 7">DSM 25799</strain>
    </source>
</reference>
<dbReference type="PANTHER" id="PTHR30246">
    <property type="entry name" value="2-KETO-3-DEOXY-6-PHOSPHOGLUCONATE ALDOLASE"/>
    <property type="match status" value="1"/>
</dbReference>
<keyword evidence="4 6" id="KW-0456">Lyase</keyword>
<evidence type="ECO:0000256" key="5">
    <source>
        <dbReference type="ARBA" id="ARBA00023277"/>
    </source>
</evidence>
<sequence>MKKAETTLKMAKTGVMAVVRVETIERGLEIAKGCIDGGVNIMEISYTNANAGDVIRSIKEKYKDRICVGAGTVLDAATARMAIMNGAEFMVAPNFEEEVSRICNLYQVPYGPGCTTYSEGLNALKSGAAFIKAFPISNYYGPNLAKVFKVPCPQMPILASGGVNLENAKEWIKNGAEVLGVGGLLTKGDASQIEQNARQLVSLVKEARNEMAAA</sequence>
<keyword evidence="7" id="KW-1185">Reference proteome</keyword>